<dbReference type="NCBIfam" id="NF041940">
    <property type="entry name" value="choice_anch_X"/>
    <property type="match status" value="1"/>
</dbReference>
<feature type="chain" id="PRO_5031254288" evidence="2">
    <location>
        <begin position="20"/>
        <end position="778"/>
    </location>
</feature>
<evidence type="ECO:0000313" key="5">
    <source>
        <dbReference type="Proteomes" id="UP000535020"/>
    </source>
</evidence>
<dbReference type="SUPFAM" id="SSF74853">
    <property type="entry name" value="Lamin A/C globular tail domain"/>
    <property type="match status" value="1"/>
</dbReference>
<feature type="signal peptide" evidence="2">
    <location>
        <begin position="1"/>
        <end position="19"/>
    </location>
</feature>
<evidence type="ECO:0000256" key="1">
    <source>
        <dbReference type="ARBA" id="ARBA00022729"/>
    </source>
</evidence>
<dbReference type="InterPro" id="IPR001322">
    <property type="entry name" value="Lamin_tail_dom"/>
</dbReference>
<evidence type="ECO:0000256" key="2">
    <source>
        <dbReference type="SAM" id="SignalP"/>
    </source>
</evidence>
<keyword evidence="5" id="KW-1185">Reference proteome</keyword>
<dbReference type="AlphaFoldDB" id="A0A7Y9C6W6"/>
<comment type="caution">
    <text evidence="4">The sequence shown here is derived from an EMBL/GenBank/DDBJ whole genome shotgun (WGS) entry which is preliminary data.</text>
</comment>
<dbReference type="InterPro" id="IPR026444">
    <property type="entry name" value="Secre_tail"/>
</dbReference>
<keyword evidence="4" id="KW-0418">Kinase</keyword>
<organism evidence="4 5">
    <name type="scientific">Flavobacterium agri</name>
    <dbReference type="NCBI Taxonomy" id="2743471"/>
    <lineage>
        <taxon>Bacteria</taxon>
        <taxon>Pseudomonadati</taxon>
        <taxon>Bacteroidota</taxon>
        <taxon>Flavobacteriia</taxon>
        <taxon>Flavobacteriales</taxon>
        <taxon>Flavobacteriaceae</taxon>
        <taxon>Flavobacterium</taxon>
    </lineage>
</organism>
<dbReference type="EMBL" id="JACBJI010000005">
    <property type="protein sequence ID" value="NYA71854.1"/>
    <property type="molecule type" value="Genomic_DNA"/>
</dbReference>
<evidence type="ECO:0000313" key="4">
    <source>
        <dbReference type="EMBL" id="NYA71854.1"/>
    </source>
</evidence>
<dbReference type="Pfam" id="PF00932">
    <property type="entry name" value="LTD"/>
    <property type="match status" value="1"/>
</dbReference>
<dbReference type="Gene3D" id="2.60.40.1260">
    <property type="entry name" value="Lamin Tail domain"/>
    <property type="match status" value="1"/>
</dbReference>
<protein>
    <submittedName>
        <fullName evidence="4">CotH kinase family protein</fullName>
    </submittedName>
</protein>
<keyword evidence="4" id="KW-0808">Transferase</keyword>
<accession>A0A7Y9C6W6</accession>
<dbReference type="GO" id="GO:0016301">
    <property type="term" value="F:kinase activity"/>
    <property type="evidence" value="ECO:0007669"/>
    <property type="project" value="UniProtKB-KW"/>
</dbReference>
<dbReference type="NCBIfam" id="TIGR04183">
    <property type="entry name" value="Por_Secre_tail"/>
    <property type="match status" value="1"/>
</dbReference>
<dbReference type="Pfam" id="PF08757">
    <property type="entry name" value="CotH"/>
    <property type="match status" value="1"/>
</dbReference>
<keyword evidence="1 2" id="KW-0732">Signal</keyword>
<dbReference type="Proteomes" id="UP000535020">
    <property type="component" value="Unassembled WGS sequence"/>
</dbReference>
<sequence length="778" mass="85609">MKKLLLCVALFAFYPETQAQTLPSEMHYSADGRILYTGGEAPTGLYDRTVIRNVYLNFAQTNYWTLLTNNYASETEIPASMTIDGTTYADVGVRFRGNTSYTTIGTSQKKSFAISSDFVNADQTIMGYKNLKFNNAHQDATFMREVLYNRMARRHTPIAKGNYVHLYLNNQDWGIYPNVQSVDKTFLDEWFLSNDGARFRATTEETGSGGPGGGWGDGTAGMNYLGADTLSYKNYYSLKSSDISYPWQKLLNATQVLSTASAANMETVKTAVDVDKALWFLACENIFADDDSYIMKGKMDYMIYYEPETGRTTPLEYDGNSTFLTEAATSASWGPFKNATNANYPLLYKLLNIPQWRQRYLAHYRTILNETFTTANATTIVDEMNAQISALVASDPKKLYTTAQYTSGVPALKTFVTNRRNYLLTNTEVAQVAPTIASAPYYNTSDVQYEAPLANQQARIKASVTSANGISKVNLYYATGVVGNFTATQMFDDGLHNDGAASDGVFGASIPGYEANTFVRYYIEAIANNTALSVSYLPTGAEHDIFVYTVAAAQIANGVVINEFMASNSAGNTDEAGEFEDWIELYNNNEIGIDLNGFHLTDDTSDLDKWTFPSGTTIAAHGYLIVWADNETADGSLHASWKLSADGEDLVLSDSALNIVDSYTFGAQSTNIASARIPNGTGDLVMQAATFNANNESLGVETQTLHSLVIYPNPANTIVNVKGSDNLIGQKIELYNALGQKLYENTITAEMQIATDRFATGIYYLKIGSLTKKLSIRH</sequence>
<proteinExistence type="predicted"/>
<dbReference type="Pfam" id="PF18962">
    <property type="entry name" value="Por_Secre_tail"/>
    <property type="match status" value="1"/>
</dbReference>
<gene>
    <name evidence="4" type="ORF">HZF10_13055</name>
</gene>
<name>A0A7Y9C6W6_9FLAO</name>
<reference evidence="4 5" key="1">
    <citation type="submission" date="2020-07" db="EMBL/GenBank/DDBJ databases">
        <authorList>
            <person name="Sun Q."/>
        </authorList>
    </citation>
    <scope>NUCLEOTIDE SEQUENCE [LARGE SCALE GENOMIC DNA]</scope>
    <source>
        <strain evidence="4 5">MAH-1</strain>
    </source>
</reference>
<dbReference type="RefSeq" id="WP_176006663.1">
    <property type="nucleotide sequence ID" value="NZ_JABWMI010000014.1"/>
</dbReference>
<feature type="domain" description="LTD" evidence="3">
    <location>
        <begin position="546"/>
        <end position="667"/>
    </location>
</feature>
<dbReference type="PROSITE" id="PS51841">
    <property type="entry name" value="LTD"/>
    <property type="match status" value="1"/>
</dbReference>
<dbReference type="PANTHER" id="PTHR40050">
    <property type="entry name" value="INNER SPORE COAT PROTEIN H"/>
    <property type="match status" value="1"/>
</dbReference>
<evidence type="ECO:0000259" key="3">
    <source>
        <dbReference type="PROSITE" id="PS51841"/>
    </source>
</evidence>
<dbReference type="InterPro" id="IPR036415">
    <property type="entry name" value="Lamin_tail_dom_sf"/>
</dbReference>
<dbReference type="InterPro" id="IPR014867">
    <property type="entry name" value="Spore_coat_CotH_CotH2/3/7"/>
</dbReference>
<dbReference type="PANTHER" id="PTHR40050:SF1">
    <property type="entry name" value="INNER SPORE COAT PROTEIN H"/>
    <property type="match status" value="1"/>
</dbReference>